<protein>
    <recommendedName>
        <fullName evidence="8">AP2/ERF domain-containing protein</fullName>
    </recommendedName>
</protein>
<feature type="region of interest" description="Disordered" evidence="7">
    <location>
        <begin position="104"/>
        <end position="128"/>
    </location>
</feature>
<organism evidence="9 10">
    <name type="scientific">Hibiscus sabdariffa</name>
    <name type="common">roselle</name>
    <dbReference type="NCBI Taxonomy" id="183260"/>
    <lineage>
        <taxon>Eukaryota</taxon>
        <taxon>Viridiplantae</taxon>
        <taxon>Streptophyta</taxon>
        <taxon>Embryophyta</taxon>
        <taxon>Tracheophyta</taxon>
        <taxon>Spermatophyta</taxon>
        <taxon>Magnoliopsida</taxon>
        <taxon>eudicotyledons</taxon>
        <taxon>Gunneridae</taxon>
        <taxon>Pentapetalae</taxon>
        <taxon>rosids</taxon>
        <taxon>malvids</taxon>
        <taxon>Malvales</taxon>
        <taxon>Malvaceae</taxon>
        <taxon>Malvoideae</taxon>
        <taxon>Hibiscus</taxon>
    </lineage>
</organism>
<dbReference type="InterPro" id="IPR001471">
    <property type="entry name" value="AP2/ERF_dom"/>
</dbReference>
<comment type="subcellular location">
    <subcellularLocation>
        <location evidence="1">Nucleus</location>
    </subcellularLocation>
</comment>
<evidence type="ECO:0000256" key="4">
    <source>
        <dbReference type="ARBA" id="ARBA00023163"/>
    </source>
</evidence>
<evidence type="ECO:0000256" key="5">
    <source>
        <dbReference type="ARBA" id="ARBA00023242"/>
    </source>
</evidence>
<evidence type="ECO:0000313" key="10">
    <source>
        <dbReference type="Proteomes" id="UP001472677"/>
    </source>
</evidence>
<comment type="caution">
    <text evidence="9">The sequence shown here is derived from an EMBL/GenBank/DDBJ whole genome shotgun (WGS) entry which is preliminary data.</text>
</comment>
<dbReference type="InterPro" id="IPR036955">
    <property type="entry name" value="AP2/ERF_dom_sf"/>
</dbReference>
<dbReference type="SUPFAM" id="SSF54171">
    <property type="entry name" value="DNA-binding domain"/>
    <property type="match status" value="1"/>
</dbReference>
<evidence type="ECO:0000313" key="9">
    <source>
        <dbReference type="EMBL" id="KAK8498001.1"/>
    </source>
</evidence>
<reference evidence="9 10" key="1">
    <citation type="journal article" date="2024" name="G3 (Bethesda)">
        <title>Genome assembly of Hibiscus sabdariffa L. provides insights into metabolisms of medicinal natural products.</title>
        <authorList>
            <person name="Kim T."/>
        </authorList>
    </citation>
    <scope>NUCLEOTIDE SEQUENCE [LARGE SCALE GENOMIC DNA]</scope>
    <source>
        <strain evidence="9">TK-2024</strain>
        <tissue evidence="9">Old leaves</tissue>
    </source>
</reference>
<evidence type="ECO:0000256" key="6">
    <source>
        <dbReference type="ARBA" id="ARBA00024343"/>
    </source>
</evidence>
<feature type="compositionally biased region" description="Low complexity" evidence="7">
    <location>
        <begin position="268"/>
        <end position="278"/>
    </location>
</feature>
<dbReference type="PRINTS" id="PR00367">
    <property type="entry name" value="ETHRSPELEMNT"/>
</dbReference>
<dbReference type="PANTHER" id="PTHR31190">
    <property type="entry name" value="DNA-BINDING DOMAIN"/>
    <property type="match status" value="1"/>
</dbReference>
<evidence type="ECO:0000259" key="8">
    <source>
        <dbReference type="PROSITE" id="PS51032"/>
    </source>
</evidence>
<dbReference type="InterPro" id="IPR016177">
    <property type="entry name" value="DNA-bd_dom_sf"/>
</dbReference>
<dbReference type="PROSITE" id="PS51032">
    <property type="entry name" value="AP2_ERF"/>
    <property type="match status" value="1"/>
</dbReference>
<dbReference type="PANTHER" id="PTHR31190:SF358">
    <property type="entry name" value="ETHYLENE-RESPONSIVE TRANSCRIPTION FACTOR ABR1"/>
    <property type="match status" value="1"/>
</dbReference>
<dbReference type="EMBL" id="JBBPBM010000282">
    <property type="protein sequence ID" value="KAK8498001.1"/>
    <property type="molecule type" value="Genomic_DNA"/>
</dbReference>
<keyword evidence="10" id="KW-1185">Reference proteome</keyword>
<dbReference type="Proteomes" id="UP001472677">
    <property type="component" value="Unassembled WGS sequence"/>
</dbReference>
<evidence type="ECO:0000256" key="7">
    <source>
        <dbReference type="SAM" id="MobiDB-lite"/>
    </source>
</evidence>
<evidence type="ECO:0000256" key="1">
    <source>
        <dbReference type="ARBA" id="ARBA00004123"/>
    </source>
</evidence>
<dbReference type="Gene3D" id="3.30.730.10">
    <property type="entry name" value="AP2/ERF domain"/>
    <property type="match status" value="1"/>
</dbReference>
<keyword evidence="4" id="KW-0804">Transcription</keyword>
<evidence type="ECO:0000256" key="3">
    <source>
        <dbReference type="ARBA" id="ARBA00023125"/>
    </source>
</evidence>
<sequence length="410" mass="44198">MCEITKKVANKKGRVLGENTRGAGVYQSMMTGEQGASSPAAEASSLMLSEFCREREMSVMVSALTHIVTGDVPAEDEELSGNENSDGFGSSNIGRWSNDVNAFAGSGGKKRGREEEETDATGNGGVGGGGMAVESVATFCTQFGNFPRGGSSSAAAGAKPSNINAVTEANMAAQLVPAYEYSNNNNERCREEPRRRYRGVRQRPWGKWAAEIRDPFKAARVWLGTFDTAEDAARAYDEAALRFRGNKAKLNFPENVRLRLRTPPPNPTTTNFPVSNSPNTLFSVPTSTDSIIHSQPQPQPHYMVPNPEVTGGYLDYSQHFLGSFNNDLPRGQQQNQPLYPYNQIGLSGSSSVGSHAQSLSLSSSSSYPIVFPIQSSSHQLNMGDIQGVGVGDFSVHSWSLDSTHYTSTSK</sequence>
<dbReference type="CDD" id="cd00018">
    <property type="entry name" value="AP2"/>
    <property type="match status" value="1"/>
</dbReference>
<accession>A0ABR2AWF4</accession>
<keyword evidence="3" id="KW-0238">DNA-binding</keyword>
<gene>
    <name evidence="9" type="ORF">V6N12_001359</name>
</gene>
<name>A0ABR2AWF4_9ROSI</name>
<keyword evidence="5" id="KW-0539">Nucleus</keyword>
<keyword evidence="2" id="KW-0805">Transcription regulation</keyword>
<proteinExistence type="inferred from homology"/>
<dbReference type="InterPro" id="IPR044808">
    <property type="entry name" value="ERF_plant"/>
</dbReference>
<feature type="domain" description="AP2/ERF" evidence="8">
    <location>
        <begin position="196"/>
        <end position="253"/>
    </location>
</feature>
<feature type="region of interest" description="Disordered" evidence="7">
    <location>
        <begin position="258"/>
        <end position="278"/>
    </location>
</feature>
<dbReference type="SMART" id="SM00380">
    <property type="entry name" value="AP2"/>
    <property type="match status" value="1"/>
</dbReference>
<comment type="similarity">
    <text evidence="6">Belongs to the AP2/ERF transcription factor family. ERF subfamily.</text>
</comment>
<evidence type="ECO:0000256" key="2">
    <source>
        <dbReference type="ARBA" id="ARBA00023015"/>
    </source>
</evidence>
<dbReference type="Pfam" id="PF00847">
    <property type="entry name" value="AP2"/>
    <property type="match status" value="1"/>
</dbReference>